<feature type="region of interest" description="Disordered" evidence="6">
    <location>
        <begin position="195"/>
        <end position="303"/>
    </location>
</feature>
<feature type="compositionally biased region" description="Basic and acidic residues" evidence="6">
    <location>
        <begin position="198"/>
        <end position="207"/>
    </location>
</feature>
<feature type="region of interest" description="Disordered" evidence="6">
    <location>
        <begin position="1665"/>
        <end position="1708"/>
    </location>
</feature>
<dbReference type="InterPro" id="IPR018247">
    <property type="entry name" value="EF_Hand_1_Ca_BS"/>
</dbReference>
<dbReference type="PANTHER" id="PTHR46349:SF6">
    <property type="entry name" value="MYOSIN-6-LIKE"/>
    <property type="match status" value="1"/>
</dbReference>
<feature type="region of interest" description="Disordered" evidence="6">
    <location>
        <begin position="1452"/>
        <end position="1471"/>
    </location>
</feature>
<sequence>MAHHREGGSIGSLHQFINEEDSDDYADLSADTRSKRSGRPTTSRGLPTGAAAAGFAPNAGLYGAVDADPYAVIEIDAEEISRINQIYEEGLREQQEGRDRKKAARDKKSRSASRSRSPTKGTKSARDTPRGKGRRGEPADAHADQSPDQHGASGLEDVGESQPSAAAPQAGGSEQPLTAAQASVFAGYLQALQSGVSEARETRETLESRAAQPQPQPRPPSPPPPPAPPSAPPPPSQPDAAPRVEEEEYSEDFESDADAHGHKDRPVGDSLGSSPQRPIRTAADVDSALSPTPYAKRSSFENVKTVADIGEILLDPTALDEVLQEADASVDQPAERPAEGVTLPPIPETERPVDGVERGEEGGEDKDKDRDEDTSVPPAPTPAVPHRIRQVRRTDSGTQHWQPLPKVNGVDPKTPDGIGEGGLAARSPGTIVKAAKSVTSAVTHEEGLVSIEAEKIGPNTPRPYGEGGGVERAFTPDFVGMRGVGQPASEEPSPIIEDDNGQETPDVQEIVLEEQPIPPAAAAAARLVSSPSAVPTMHGPGGIRPRVLTEEEQRDLLDDKQDTKGPSQPPQRVHSAPPDNSDSAANAAAASPVGESAGAMGCQPSGVASAPVPAEGDSGPRDRTAELRAALGEVQALSQRVAQVEEADRRINESERQAAELRREVEALRRAAEERERQFAQDKAERDQQEQQKKATLEEMLRTLQQKLDGFETKCEEQRRQIDHYKQNESQASTPPPLPPQQHQQQPLSAPAAFPAPSAPSGTETPDDDSHDVLPDFTVPPADPNTPARQFLHKGEGHGGGNLRKSHGRMRDTPGTAKRRARRRERESHAGTPSQANQGGEGSSEREEMTTEDWLRHENARLREELDKLTREHQQVEQLFATAEADNRKLTQENQGLRAYLNDERRQHEEDQVRMAEELNAARAKIKYDVPPDERLRRIEANYDKEKQRARKLQEELAEVRGEKEQWVAKAHGVQDMASKLERAREETAILQQKLKEQKAASDTEAQNLNERIKFYEKTQRAFEFQQKKAIDREEEIRKLRQKLAERPDPTGRRQQQEVDKLRKQVSELSDALKKKHPDSLTAMMASCQTPPEEARQVKDLEAQVKDLHEQLHARQEHYEASLGTLRAQHDTIVAELQRRLHHHEHPQPNDEKPSPDRPDTPVVTLRERQYEAEIAHLRRQLKAATSVPRQLRKAPPVVGGPQMGQEQRMAVVDEGAREREGELQRQLKAALAERETMARQIEMMGSQIQRMQHLQQYTHTHTHLPPADNEANTAATRAIPSPVPASVDQEALSALPRIVRHFLSTPYGALRVIKPALASVKGSRDAVIEDVFWDIDSNQDGFIERRDFEKYFVLRKVGWTAGEMAAMWQFLVDFTQPPAVHQAAAYPSDSQGGGAGARVDFEAFKEAMLYVDPSEALQRSCELVEENEALKREVDRITKELTVAKEAAIARKTKTSETDPKSGSLTSRGREADADVLRALELQVDDWKSRCGLLQQRLREADKARVELEDKLASELHSDAQQAIRRLQYKLDHEAEEALQAERREKMHYKHQLELVKDDLQLTRERLDAAHQQLQLKQQQLEQQHRDHQSYCDILSQQVAVFERHVAQSLTQGNEDRLLSSPQAHQAALALQNAPANTMQMQMPIQQQQQQEGNAIAAPPSFLGSPGMESLHMPPSRGGGPLAMHPVHQLGRYSPPFQQQQQQQGPL</sequence>
<feature type="region of interest" description="Disordered" evidence="6">
    <location>
        <begin position="89"/>
        <end position="178"/>
    </location>
</feature>
<feature type="compositionally biased region" description="Low complexity" evidence="6">
    <location>
        <begin position="741"/>
        <end position="761"/>
    </location>
</feature>
<name>A0A0G4FD01_VITBC</name>
<dbReference type="PROSITE" id="PS00018">
    <property type="entry name" value="EF_HAND_1"/>
    <property type="match status" value="1"/>
</dbReference>
<keyword evidence="5" id="KW-0175">Coiled coil</keyword>
<feature type="domain" description="EF-hand" evidence="7">
    <location>
        <begin position="1324"/>
        <end position="1359"/>
    </location>
</feature>
<dbReference type="Proteomes" id="UP000041254">
    <property type="component" value="Unassembled WGS sequence"/>
</dbReference>
<keyword evidence="4" id="KW-0505">Motor protein</keyword>
<accession>A0A0G4FD01</accession>
<dbReference type="GO" id="GO:0005509">
    <property type="term" value="F:calcium ion binding"/>
    <property type="evidence" value="ECO:0007669"/>
    <property type="project" value="InterPro"/>
</dbReference>
<proteinExistence type="predicted"/>
<protein>
    <recommendedName>
        <fullName evidence="7">EF-hand domain-containing protein</fullName>
    </recommendedName>
</protein>
<feature type="compositionally biased region" description="Basic and acidic residues" evidence="6">
    <location>
        <begin position="646"/>
        <end position="695"/>
    </location>
</feature>
<feature type="compositionally biased region" description="Low complexity" evidence="6">
    <location>
        <begin position="1699"/>
        <end position="1708"/>
    </location>
</feature>
<feature type="compositionally biased region" description="Basic and acidic residues" evidence="6">
    <location>
        <begin position="843"/>
        <end position="859"/>
    </location>
</feature>
<feature type="compositionally biased region" description="Basic and acidic residues" evidence="6">
    <location>
        <begin position="547"/>
        <end position="563"/>
    </location>
</feature>
<feature type="coiled-coil region" evidence="5">
    <location>
        <begin position="1478"/>
        <end position="1588"/>
    </location>
</feature>
<keyword evidence="2" id="KW-0963">Cytoplasm</keyword>
<evidence type="ECO:0000313" key="9">
    <source>
        <dbReference type="Proteomes" id="UP000041254"/>
    </source>
</evidence>
<feature type="region of interest" description="Disordered" evidence="6">
    <location>
        <begin position="452"/>
        <end position="506"/>
    </location>
</feature>
<feature type="compositionally biased region" description="Basic and acidic residues" evidence="6">
    <location>
        <begin position="348"/>
        <end position="373"/>
    </location>
</feature>
<dbReference type="InterPro" id="IPR002048">
    <property type="entry name" value="EF_hand_dom"/>
</dbReference>
<evidence type="ECO:0000256" key="4">
    <source>
        <dbReference type="ARBA" id="ARBA00023175"/>
    </source>
</evidence>
<organism evidence="8 9">
    <name type="scientific">Vitrella brassicaformis (strain CCMP3155)</name>
    <dbReference type="NCBI Taxonomy" id="1169540"/>
    <lineage>
        <taxon>Eukaryota</taxon>
        <taxon>Sar</taxon>
        <taxon>Alveolata</taxon>
        <taxon>Colpodellida</taxon>
        <taxon>Vitrellaceae</taxon>
        <taxon>Vitrella</taxon>
    </lineage>
</organism>
<feature type="compositionally biased region" description="Basic and acidic residues" evidence="6">
    <location>
        <begin position="712"/>
        <end position="727"/>
    </location>
</feature>
<feature type="compositionally biased region" description="Basic and acidic residues" evidence="6">
    <location>
        <begin position="124"/>
        <end position="147"/>
    </location>
</feature>
<dbReference type="InParanoid" id="A0A0G4FD01"/>
<feature type="region of interest" description="Disordered" evidence="6">
    <location>
        <begin position="1141"/>
        <end position="1162"/>
    </location>
</feature>
<feature type="region of interest" description="Disordered" evidence="6">
    <location>
        <begin position="324"/>
        <end position="425"/>
    </location>
</feature>
<feature type="compositionally biased region" description="Basic and acidic residues" evidence="6">
    <location>
        <begin position="89"/>
        <end position="99"/>
    </location>
</feature>
<feature type="compositionally biased region" description="Low complexity" evidence="6">
    <location>
        <begin position="575"/>
        <end position="592"/>
    </location>
</feature>
<feature type="region of interest" description="Disordered" evidence="6">
    <location>
        <begin position="1186"/>
        <end position="1206"/>
    </location>
</feature>
<evidence type="ECO:0000256" key="1">
    <source>
        <dbReference type="ARBA" id="ARBA00004496"/>
    </source>
</evidence>
<feature type="compositionally biased region" description="Basic and acidic residues" evidence="6">
    <location>
        <begin position="257"/>
        <end position="267"/>
    </location>
</feature>
<feature type="region of interest" description="Disordered" evidence="6">
    <location>
        <begin position="1"/>
        <end position="50"/>
    </location>
</feature>
<dbReference type="PANTHER" id="PTHR46349">
    <property type="entry name" value="CINGULIN-LIKE PROTEIN 1-RELATED"/>
    <property type="match status" value="1"/>
</dbReference>
<evidence type="ECO:0000256" key="5">
    <source>
        <dbReference type="SAM" id="Coils"/>
    </source>
</evidence>
<evidence type="ECO:0000313" key="8">
    <source>
        <dbReference type="EMBL" id="CEM11041.1"/>
    </source>
</evidence>
<gene>
    <name evidence="8" type="ORF">Vbra_9002</name>
</gene>
<feature type="compositionally biased region" description="Basic and acidic residues" evidence="6">
    <location>
        <begin position="1146"/>
        <end position="1162"/>
    </location>
</feature>
<dbReference type="VEuPathDB" id="CryptoDB:Vbra_9002"/>
<dbReference type="PROSITE" id="PS50222">
    <property type="entry name" value="EF_HAND_2"/>
    <property type="match status" value="1"/>
</dbReference>
<feature type="region of interest" description="Disordered" evidence="6">
    <location>
        <begin position="884"/>
        <end position="908"/>
    </location>
</feature>
<keyword evidence="9" id="KW-1185">Reference proteome</keyword>
<evidence type="ECO:0000256" key="6">
    <source>
        <dbReference type="SAM" id="MobiDB-lite"/>
    </source>
</evidence>
<evidence type="ECO:0000259" key="7">
    <source>
        <dbReference type="PROSITE" id="PS50222"/>
    </source>
</evidence>
<feature type="compositionally biased region" description="Basic residues" evidence="6">
    <location>
        <begin position="100"/>
        <end position="113"/>
    </location>
</feature>
<dbReference type="OrthoDB" id="2157184at2759"/>
<dbReference type="EMBL" id="CDMY01000408">
    <property type="protein sequence ID" value="CEM11041.1"/>
    <property type="molecule type" value="Genomic_DNA"/>
</dbReference>
<evidence type="ECO:0000256" key="2">
    <source>
        <dbReference type="ARBA" id="ARBA00022490"/>
    </source>
</evidence>
<feature type="region of interest" description="Disordered" evidence="6">
    <location>
        <begin position="1042"/>
        <end position="1064"/>
    </location>
</feature>
<feature type="compositionally biased region" description="Low complexity" evidence="6">
    <location>
        <begin position="521"/>
        <end position="535"/>
    </location>
</feature>
<reference evidence="8 9" key="1">
    <citation type="submission" date="2014-11" db="EMBL/GenBank/DDBJ databases">
        <authorList>
            <person name="Zhu J."/>
            <person name="Qi W."/>
            <person name="Song R."/>
        </authorList>
    </citation>
    <scope>NUCLEOTIDE SEQUENCE [LARGE SCALE GENOMIC DNA]</scope>
</reference>
<feature type="region of interest" description="Disordered" evidence="6">
    <location>
        <begin position="521"/>
        <end position="625"/>
    </location>
</feature>
<feature type="compositionally biased region" description="Pro residues" evidence="6">
    <location>
        <begin position="214"/>
        <end position="237"/>
    </location>
</feature>
<evidence type="ECO:0000256" key="3">
    <source>
        <dbReference type="ARBA" id="ARBA00023123"/>
    </source>
</evidence>
<feature type="compositionally biased region" description="Acidic residues" evidence="6">
    <location>
        <begin position="245"/>
        <end position="256"/>
    </location>
</feature>
<feature type="region of interest" description="Disordered" evidence="6">
    <location>
        <begin position="640"/>
        <end position="695"/>
    </location>
</feature>
<dbReference type="GO" id="GO:0005923">
    <property type="term" value="C:bicellular tight junction"/>
    <property type="evidence" value="ECO:0007669"/>
    <property type="project" value="TreeGrafter"/>
</dbReference>
<keyword evidence="3" id="KW-0518">Myosin</keyword>
<feature type="region of interest" description="Disordered" evidence="6">
    <location>
        <begin position="712"/>
        <end position="859"/>
    </location>
</feature>
<comment type="subcellular location">
    <subcellularLocation>
        <location evidence="1">Cytoplasm</location>
    </subcellularLocation>
</comment>